<evidence type="ECO:0000256" key="1">
    <source>
        <dbReference type="SAM" id="SignalP"/>
    </source>
</evidence>
<accession>A0ABV5JP07</accession>
<evidence type="ECO:0000313" key="3">
    <source>
        <dbReference type="Proteomes" id="UP001589700"/>
    </source>
</evidence>
<protein>
    <recommendedName>
        <fullName evidence="4">Secreted protein</fullName>
    </recommendedName>
</protein>
<dbReference type="RefSeq" id="WP_182632199.1">
    <property type="nucleotide sequence ID" value="NZ_JAALDM010000122.1"/>
</dbReference>
<feature type="chain" id="PRO_5046908991" description="Secreted protein" evidence="1">
    <location>
        <begin position="33"/>
        <end position="168"/>
    </location>
</feature>
<comment type="caution">
    <text evidence="2">The sequence shown here is derived from an EMBL/GenBank/DDBJ whole genome shotgun (WGS) entry which is preliminary data.</text>
</comment>
<gene>
    <name evidence="2" type="ORF">ACFFVD_03490</name>
</gene>
<name>A0ABV5JP07_9ACTN</name>
<dbReference type="EMBL" id="JBHMDY010000002">
    <property type="protein sequence ID" value="MFB9258858.1"/>
    <property type="molecule type" value="Genomic_DNA"/>
</dbReference>
<keyword evidence="3" id="KW-1185">Reference proteome</keyword>
<reference evidence="2 3" key="1">
    <citation type="submission" date="2024-09" db="EMBL/GenBank/DDBJ databases">
        <authorList>
            <person name="Sun Q."/>
            <person name="Mori K."/>
        </authorList>
    </citation>
    <scope>NUCLEOTIDE SEQUENCE [LARGE SCALE GENOMIC DNA]</scope>
    <source>
        <strain evidence="2 3">CCM 7659</strain>
    </source>
</reference>
<dbReference type="Proteomes" id="UP001589700">
    <property type="component" value="Unassembled WGS sequence"/>
</dbReference>
<evidence type="ECO:0008006" key="4">
    <source>
        <dbReference type="Google" id="ProtNLM"/>
    </source>
</evidence>
<proteinExistence type="predicted"/>
<keyword evidence="1" id="KW-0732">Signal</keyword>
<organism evidence="2 3">
    <name type="scientific">Dietzia aerolata</name>
    <dbReference type="NCBI Taxonomy" id="595984"/>
    <lineage>
        <taxon>Bacteria</taxon>
        <taxon>Bacillati</taxon>
        <taxon>Actinomycetota</taxon>
        <taxon>Actinomycetes</taxon>
        <taxon>Mycobacteriales</taxon>
        <taxon>Dietziaceae</taxon>
        <taxon>Dietzia</taxon>
    </lineage>
</organism>
<feature type="signal peptide" evidence="1">
    <location>
        <begin position="1"/>
        <end position="32"/>
    </location>
</feature>
<sequence length="168" mass="17345">MDDMHLCRPVTRRLMRAATTAVLALTFGAGGAAFTPAQAQAQVSDVVIGSVGSVGTLSAGSPVTEVPAHNPATGPWPVTDFITPENPVFWNPAVATNRLVSPFGLTTPVQCTAFHGVLLECFQEDREGAHHKLVRLASNLPNVSGSLQPGGGPGTFVYADPAGWGVGS</sequence>
<evidence type="ECO:0000313" key="2">
    <source>
        <dbReference type="EMBL" id="MFB9258858.1"/>
    </source>
</evidence>